<keyword evidence="2" id="KW-0378">Hydrolase</keyword>
<protein>
    <submittedName>
        <fullName evidence="2">Dihydroorotase</fullName>
        <ecNumber evidence="2">3.5.2.3</ecNumber>
    </submittedName>
</protein>
<dbReference type="RefSeq" id="WP_262683588.1">
    <property type="nucleotide sequence ID" value="NZ_JAOQIO010000022.1"/>
</dbReference>
<sequence>MNAYHLVVRGRIVLETGVMEGELGINDGVIQTISPTQHLLKGVQVLDFGRSYVFPGLIDAHVHCYTNPEEGFRSNTAAAAVGGITTILDMPYDSPDPITNVERFEAKVQLLEKESLVDVALWASIAKGGAEQIKPLAEAGAIAFKLSTFEADPYRFPRIPDDEVIKAMIFTREVGMVIAFHAENGELIESLIAEYINQGLVAPRAHMETRPPVSESVEVLKLMEFAYWTGAKLHIVHVSHPRTLELIQWFQQQGVQVTAETCYPYVLMDVNDLERLGPKAKMNPPLRERSDVDRMWNYVKAGAFNLISSDHVPWDLSRKEAGKDNIFSAAPGLPGLEIMASLIFDYGVARGHLTPVQFANLFSHHPAQLFQIAAKGKIAPGYDADLTVIDPYAEWEIDERQFQTKARITPFHGQKVQGKVIHTIIRGCTVYDGKQIVQQPGFGKFVAGSAVKGKTRSDFVSR</sequence>
<accession>A0ABT2UC36</accession>
<comment type="caution">
    <text evidence="2">The sequence shown here is derived from an EMBL/GenBank/DDBJ whole genome shotgun (WGS) entry which is preliminary data.</text>
</comment>
<evidence type="ECO:0000313" key="3">
    <source>
        <dbReference type="Proteomes" id="UP001652445"/>
    </source>
</evidence>
<dbReference type="NCBIfam" id="TIGR00857">
    <property type="entry name" value="pyrC_multi"/>
    <property type="match status" value="1"/>
</dbReference>
<dbReference type="EC" id="3.5.2.3" evidence="2"/>
<feature type="domain" description="Amidohydrolase-related" evidence="1">
    <location>
        <begin position="52"/>
        <end position="428"/>
    </location>
</feature>
<dbReference type="PANTHER" id="PTHR43668">
    <property type="entry name" value="ALLANTOINASE"/>
    <property type="match status" value="1"/>
</dbReference>
<dbReference type="Gene3D" id="3.20.20.140">
    <property type="entry name" value="Metal-dependent hydrolases"/>
    <property type="match status" value="1"/>
</dbReference>
<organism evidence="2 3">
    <name type="scientific">Paenibacillus baimaensis</name>
    <dbReference type="NCBI Taxonomy" id="2982185"/>
    <lineage>
        <taxon>Bacteria</taxon>
        <taxon>Bacillati</taxon>
        <taxon>Bacillota</taxon>
        <taxon>Bacilli</taxon>
        <taxon>Bacillales</taxon>
        <taxon>Paenibacillaceae</taxon>
        <taxon>Paenibacillus</taxon>
    </lineage>
</organism>
<dbReference type="InterPro" id="IPR006680">
    <property type="entry name" value="Amidohydro-rel"/>
</dbReference>
<dbReference type="InterPro" id="IPR050138">
    <property type="entry name" value="DHOase/Allantoinase_Hydrolase"/>
</dbReference>
<dbReference type="Gene3D" id="2.30.40.10">
    <property type="entry name" value="Urease, subunit C, domain 1"/>
    <property type="match status" value="1"/>
</dbReference>
<dbReference type="PANTHER" id="PTHR43668:SF2">
    <property type="entry name" value="ALLANTOINASE"/>
    <property type="match status" value="1"/>
</dbReference>
<dbReference type="SUPFAM" id="SSF51556">
    <property type="entry name" value="Metallo-dependent hydrolases"/>
    <property type="match status" value="1"/>
</dbReference>
<dbReference type="InterPro" id="IPR011059">
    <property type="entry name" value="Metal-dep_hydrolase_composite"/>
</dbReference>
<dbReference type="SUPFAM" id="SSF51338">
    <property type="entry name" value="Composite domain of metallo-dependent hydrolases"/>
    <property type="match status" value="1"/>
</dbReference>
<reference evidence="2 3" key="1">
    <citation type="submission" date="2022-09" db="EMBL/GenBank/DDBJ databases">
        <authorList>
            <person name="Han X.L."/>
            <person name="Wang Q."/>
            <person name="Lu T."/>
        </authorList>
    </citation>
    <scope>NUCLEOTIDE SEQUENCE [LARGE SCALE GENOMIC DNA]</scope>
    <source>
        <strain evidence="2 3">WQ 127069</strain>
    </source>
</reference>
<dbReference type="Pfam" id="PF01979">
    <property type="entry name" value="Amidohydro_1"/>
    <property type="match status" value="1"/>
</dbReference>
<evidence type="ECO:0000259" key="1">
    <source>
        <dbReference type="Pfam" id="PF01979"/>
    </source>
</evidence>
<dbReference type="Proteomes" id="UP001652445">
    <property type="component" value="Unassembled WGS sequence"/>
</dbReference>
<name>A0ABT2UC36_9BACL</name>
<dbReference type="GO" id="GO:0004151">
    <property type="term" value="F:dihydroorotase activity"/>
    <property type="evidence" value="ECO:0007669"/>
    <property type="project" value="UniProtKB-EC"/>
</dbReference>
<gene>
    <name evidence="2" type="primary">pyrC</name>
    <name evidence="2" type="ORF">OB236_08650</name>
</gene>
<evidence type="ECO:0000313" key="2">
    <source>
        <dbReference type="EMBL" id="MCU6792194.1"/>
    </source>
</evidence>
<dbReference type="EMBL" id="JAOQIO010000022">
    <property type="protein sequence ID" value="MCU6792194.1"/>
    <property type="molecule type" value="Genomic_DNA"/>
</dbReference>
<proteinExistence type="predicted"/>
<dbReference type="InterPro" id="IPR032466">
    <property type="entry name" value="Metal_Hydrolase"/>
</dbReference>
<keyword evidence="3" id="KW-1185">Reference proteome</keyword>